<dbReference type="Gene3D" id="3.40.190.10">
    <property type="entry name" value="Periplasmic binding protein-like II"/>
    <property type="match status" value="2"/>
</dbReference>
<dbReference type="PANTHER" id="PTHR30024:SF47">
    <property type="entry name" value="TAURINE-BINDING PERIPLASMIC PROTEIN"/>
    <property type="match status" value="1"/>
</dbReference>
<dbReference type="AlphaFoldDB" id="A0A6I6D2F8"/>
<keyword evidence="6" id="KW-1185">Reference proteome</keyword>
<dbReference type="KEGG" id="ghl:GM160_05175"/>
<reference evidence="5 6" key="1">
    <citation type="submission" date="2019-11" db="EMBL/GenBank/DDBJ databases">
        <authorList>
            <person name="Zhang J."/>
            <person name="Sun C."/>
        </authorList>
    </citation>
    <scope>NUCLEOTIDE SEQUENCE [LARGE SCALE GENOMIC DNA]</scope>
    <source>
        <strain evidence="6">sp2</strain>
    </source>
</reference>
<name>A0A6I6D2F8_9GAMM</name>
<gene>
    <name evidence="5" type="ORF">GM160_05175</name>
</gene>
<dbReference type="PANTHER" id="PTHR30024">
    <property type="entry name" value="ALIPHATIC SULFONATES-BINDING PROTEIN-RELATED"/>
    <property type="match status" value="1"/>
</dbReference>
<evidence type="ECO:0000313" key="6">
    <source>
        <dbReference type="Proteomes" id="UP000427716"/>
    </source>
</evidence>
<evidence type="ECO:0000256" key="3">
    <source>
        <dbReference type="ARBA" id="ARBA00022729"/>
    </source>
</evidence>
<feature type="compositionally biased region" description="Basic and acidic residues" evidence="4">
    <location>
        <begin position="1"/>
        <end position="10"/>
    </location>
</feature>
<evidence type="ECO:0000256" key="2">
    <source>
        <dbReference type="ARBA" id="ARBA00010742"/>
    </source>
</evidence>
<evidence type="ECO:0008006" key="7">
    <source>
        <dbReference type="Google" id="ProtNLM"/>
    </source>
</evidence>
<comment type="subcellular location">
    <subcellularLocation>
        <location evidence="1">Periplasm</location>
    </subcellularLocation>
</comment>
<proteinExistence type="inferred from homology"/>
<comment type="similarity">
    <text evidence="2">Belongs to the bacterial solute-binding protein SsuA/TauA family.</text>
</comment>
<dbReference type="EMBL" id="CP046415">
    <property type="protein sequence ID" value="QGT78337.1"/>
    <property type="molecule type" value="Genomic_DNA"/>
</dbReference>
<evidence type="ECO:0000256" key="4">
    <source>
        <dbReference type="SAM" id="MobiDB-lite"/>
    </source>
</evidence>
<evidence type="ECO:0000313" key="5">
    <source>
        <dbReference type="EMBL" id="QGT78337.1"/>
    </source>
</evidence>
<keyword evidence="3" id="KW-0732">Signal</keyword>
<accession>A0A6I6D2F8</accession>
<dbReference type="Pfam" id="PF13379">
    <property type="entry name" value="NMT1_2"/>
    <property type="match status" value="1"/>
</dbReference>
<dbReference type="Proteomes" id="UP000427716">
    <property type="component" value="Chromosome"/>
</dbReference>
<dbReference type="SUPFAM" id="SSF53850">
    <property type="entry name" value="Periplasmic binding protein-like II"/>
    <property type="match status" value="1"/>
</dbReference>
<feature type="region of interest" description="Disordered" evidence="4">
    <location>
        <begin position="1"/>
        <end position="23"/>
    </location>
</feature>
<dbReference type="GO" id="GO:0042597">
    <property type="term" value="C:periplasmic space"/>
    <property type="evidence" value="ECO:0007669"/>
    <property type="project" value="UniProtKB-SubCell"/>
</dbReference>
<organism evidence="5 6">
    <name type="scientific">Guyparkeria halophila</name>
    <dbReference type="NCBI Taxonomy" id="47960"/>
    <lineage>
        <taxon>Bacteria</taxon>
        <taxon>Pseudomonadati</taxon>
        <taxon>Pseudomonadota</taxon>
        <taxon>Gammaproteobacteria</taxon>
        <taxon>Chromatiales</taxon>
        <taxon>Thioalkalibacteraceae</taxon>
        <taxon>Guyparkeria</taxon>
    </lineage>
</organism>
<evidence type="ECO:0000256" key="1">
    <source>
        <dbReference type="ARBA" id="ARBA00004418"/>
    </source>
</evidence>
<protein>
    <recommendedName>
        <fullName evidence="7">SsuA/THI5-like domain-containing protein</fullName>
    </recommendedName>
</protein>
<sequence length="347" mass="36887">MADPGLDRHVSAPADSEGQRCPTGRASAMERRQFLIAGGLVPFAALLGCDGREPLLRVSGITWVGYEPLFLARTLDLLPPDHIRLIESPSNTNSLMQLASGEVEAATLTLDEFILARAGGIPVRVALVFDTSEGADVVMARPGIDRLEHLAGRRVGVEETAAGALMLRKSLEAAGLEPEDVTRVAVIGGGQVDAYRNGEIDAVISYEPFASRLEALGATRLYDSSAFPGLIVDVLAVSERAIGRQPKALAELVSAYFEALAVVKSSPGRAHRLMAPRLGLSIDETARAYEGIVLLGVEDNHAWLDPPATRLTQATEAVAEIMQANALIDQVPTLSDIATARFLPEAP</sequence>